<dbReference type="GO" id="GO:0005829">
    <property type="term" value="C:cytosol"/>
    <property type="evidence" value="ECO:0007669"/>
    <property type="project" value="TreeGrafter"/>
</dbReference>
<dbReference type="GO" id="GO:0019693">
    <property type="term" value="P:ribose phosphate metabolic process"/>
    <property type="evidence" value="ECO:0007669"/>
    <property type="project" value="TreeGrafter"/>
</dbReference>
<feature type="domain" description="Nudix hydrolase" evidence="2">
    <location>
        <begin position="55"/>
        <end position="199"/>
    </location>
</feature>
<evidence type="ECO:0000256" key="1">
    <source>
        <dbReference type="ARBA" id="ARBA00022801"/>
    </source>
</evidence>
<dbReference type="SUPFAM" id="SSF55811">
    <property type="entry name" value="Nudix"/>
    <property type="match status" value="1"/>
</dbReference>
<dbReference type="GO" id="GO:0005634">
    <property type="term" value="C:nucleus"/>
    <property type="evidence" value="ECO:0007669"/>
    <property type="project" value="TreeGrafter"/>
</dbReference>
<dbReference type="CDD" id="cd18888">
    <property type="entry name" value="NUDIX_ADPRase_Nudt5"/>
    <property type="match status" value="1"/>
</dbReference>
<dbReference type="Pfam" id="PF00293">
    <property type="entry name" value="NUDIX"/>
    <property type="match status" value="1"/>
</dbReference>
<organism evidence="3 4">
    <name type="scientific">Wickerhamomyces pijperi</name>
    <name type="common">Yeast</name>
    <name type="synonym">Pichia pijperi</name>
    <dbReference type="NCBI Taxonomy" id="599730"/>
    <lineage>
        <taxon>Eukaryota</taxon>
        <taxon>Fungi</taxon>
        <taxon>Dikarya</taxon>
        <taxon>Ascomycota</taxon>
        <taxon>Saccharomycotina</taxon>
        <taxon>Saccharomycetes</taxon>
        <taxon>Phaffomycetales</taxon>
        <taxon>Wickerhamomycetaceae</taxon>
        <taxon>Wickerhamomyces</taxon>
    </lineage>
</organism>
<dbReference type="InterPro" id="IPR020084">
    <property type="entry name" value="NUDIX_hydrolase_CS"/>
</dbReference>
<dbReference type="AlphaFoldDB" id="A0A9P8TIY0"/>
<reference evidence="3" key="2">
    <citation type="submission" date="2021-01" db="EMBL/GenBank/DDBJ databases">
        <authorList>
            <person name="Schikora-Tamarit M.A."/>
        </authorList>
    </citation>
    <scope>NUCLEOTIDE SEQUENCE</scope>
    <source>
        <strain evidence="3">CBS2887</strain>
    </source>
</reference>
<evidence type="ECO:0000259" key="2">
    <source>
        <dbReference type="PROSITE" id="PS51462"/>
    </source>
</evidence>
<protein>
    <recommendedName>
        <fullName evidence="2">Nudix hydrolase domain-containing protein</fullName>
    </recommendedName>
</protein>
<dbReference type="OrthoDB" id="10249920at2759"/>
<reference evidence="3" key="1">
    <citation type="journal article" date="2021" name="Open Biol.">
        <title>Shared evolutionary footprints suggest mitochondrial oxidative damage underlies multiple complex I losses in fungi.</title>
        <authorList>
            <person name="Schikora-Tamarit M.A."/>
            <person name="Marcet-Houben M."/>
            <person name="Nosek J."/>
            <person name="Gabaldon T."/>
        </authorList>
    </citation>
    <scope>NUCLEOTIDE SEQUENCE</scope>
    <source>
        <strain evidence="3">CBS2887</strain>
    </source>
</reference>
<dbReference type="EMBL" id="JAEUBG010004500">
    <property type="protein sequence ID" value="KAH3681273.1"/>
    <property type="molecule type" value="Genomic_DNA"/>
</dbReference>
<dbReference type="PROSITE" id="PS51462">
    <property type="entry name" value="NUDIX"/>
    <property type="match status" value="1"/>
</dbReference>
<dbReference type="Gene3D" id="3.90.79.10">
    <property type="entry name" value="Nucleoside Triphosphate Pyrophosphohydrolase"/>
    <property type="match status" value="1"/>
</dbReference>
<dbReference type="FunFam" id="3.90.79.10:FF:000016">
    <property type="entry name" value="ADP-sugar pyrophosphatase isoform X1"/>
    <property type="match status" value="1"/>
</dbReference>
<dbReference type="Proteomes" id="UP000774326">
    <property type="component" value="Unassembled WGS sequence"/>
</dbReference>
<proteinExistence type="predicted"/>
<evidence type="ECO:0000313" key="3">
    <source>
        <dbReference type="EMBL" id="KAH3681273.1"/>
    </source>
</evidence>
<dbReference type="PANTHER" id="PTHR11839">
    <property type="entry name" value="UDP/ADP-SUGAR PYROPHOSPHATASE"/>
    <property type="match status" value="1"/>
</dbReference>
<dbReference type="GO" id="GO:0047631">
    <property type="term" value="F:ADP-ribose diphosphatase activity"/>
    <property type="evidence" value="ECO:0007669"/>
    <property type="project" value="TreeGrafter"/>
</dbReference>
<dbReference type="PROSITE" id="PS00893">
    <property type="entry name" value="NUDIX_BOX"/>
    <property type="match status" value="1"/>
</dbReference>
<name>A0A9P8TIY0_WICPI</name>
<dbReference type="PANTHER" id="PTHR11839:SF1">
    <property type="entry name" value="ADP-SUGAR PYROPHOSPHATASE"/>
    <property type="match status" value="1"/>
</dbReference>
<dbReference type="GO" id="GO:0006753">
    <property type="term" value="P:nucleoside phosphate metabolic process"/>
    <property type="evidence" value="ECO:0007669"/>
    <property type="project" value="TreeGrafter"/>
</dbReference>
<accession>A0A9P8TIY0</accession>
<sequence length="212" mass="23244">MSSKPSPSLAKIVRIEPLTSQSARWTALSKITYTDPAGTERVWESASRPTKPATSEVDAVAILAILRDSTDASYEPKLLLQKQFRPPTGGVAIEFPAGLVDPNESLETTALRELKEETGYIGTFVSKTPVLWADPGFCSTCLSLVTVHVDVSTPENRNPATQLEEGEFIETFSVKLAEYTKVLKKLAEEGYKIDSRVQNIAQGIELAQQFKL</sequence>
<keyword evidence="4" id="KW-1185">Reference proteome</keyword>
<comment type="caution">
    <text evidence="3">The sequence shown here is derived from an EMBL/GenBank/DDBJ whole genome shotgun (WGS) entry which is preliminary data.</text>
</comment>
<dbReference type="InterPro" id="IPR015797">
    <property type="entry name" value="NUDIX_hydrolase-like_dom_sf"/>
</dbReference>
<keyword evidence="1" id="KW-0378">Hydrolase</keyword>
<evidence type="ECO:0000313" key="4">
    <source>
        <dbReference type="Proteomes" id="UP000774326"/>
    </source>
</evidence>
<dbReference type="InterPro" id="IPR000086">
    <property type="entry name" value="NUDIX_hydrolase_dom"/>
</dbReference>
<gene>
    <name evidence="3" type="ORF">WICPIJ_007765</name>
</gene>